<evidence type="ECO:0000313" key="2">
    <source>
        <dbReference type="Proteomes" id="UP001164726"/>
    </source>
</evidence>
<dbReference type="Pfam" id="PF02566">
    <property type="entry name" value="OsmC"/>
    <property type="match status" value="1"/>
</dbReference>
<organism evidence="1 2">
    <name type="scientific">Fervidibacillus halotolerans</name>
    <dbReference type="NCBI Taxonomy" id="2980027"/>
    <lineage>
        <taxon>Bacteria</taxon>
        <taxon>Bacillati</taxon>
        <taxon>Bacillota</taxon>
        <taxon>Bacilli</taxon>
        <taxon>Bacillales</taxon>
        <taxon>Bacillaceae</taxon>
        <taxon>Fervidibacillus</taxon>
    </lineage>
</organism>
<dbReference type="InterPro" id="IPR036102">
    <property type="entry name" value="OsmC/Ohrsf"/>
</dbReference>
<dbReference type="Gene3D" id="3.30.300.20">
    <property type="match status" value="1"/>
</dbReference>
<gene>
    <name evidence="1" type="ORF">OE105_04500</name>
</gene>
<reference evidence="1" key="1">
    <citation type="submission" date="2022-09" db="EMBL/GenBank/DDBJ databases">
        <title>Complete Genomes of Fervidibacillus albus and Fervidibacillus halotolerans isolated from tidal flat sediments.</title>
        <authorList>
            <person name="Kwon K.K."/>
            <person name="Yang S.-H."/>
            <person name="Park M.J."/>
            <person name="Oh H.-M."/>
        </authorList>
    </citation>
    <scope>NUCLEOTIDE SEQUENCE</scope>
    <source>
        <strain evidence="1">MEBiC13594</strain>
    </source>
</reference>
<name>A0A9E8RY28_9BACI</name>
<dbReference type="RefSeq" id="WP_275421543.1">
    <property type="nucleotide sequence ID" value="NZ_CP106877.1"/>
</dbReference>
<dbReference type="InterPro" id="IPR052924">
    <property type="entry name" value="OsmC/Ohr_hydroprdx_reductase"/>
</dbReference>
<keyword evidence="2" id="KW-1185">Reference proteome</keyword>
<dbReference type="KEGG" id="fhl:OE105_04500"/>
<dbReference type="PANTHER" id="PTHR35368">
    <property type="entry name" value="HYDROPEROXIDE REDUCTASE"/>
    <property type="match status" value="1"/>
</dbReference>
<dbReference type="InterPro" id="IPR003718">
    <property type="entry name" value="OsmC/Ohr_fam"/>
</dbReference>
<dbReference type="Proteomes" id="UP001164726">
    <property type="component" value="Chromosome"/>
</dbReference>
<dbReference type="SUPFAM" id="SSF82784">
    <property type="entry name" value="OsmC-like"/>
    <property type="match status" value="1"/>
</dbReference>
<dbReference type="EMBL" id="CP106877">
    <property type="protein sequence ID" value="WAA13380.1"/>
    <property type="molecule type" value="Genomic_DNA"/>
</dbReference>
<dbReference type="AlphaFoldDB" id="A0A9E8RY28"/>
<sequence>MSTMETFKATTKILEGGLSVESSSRNFKVVLDEPKSLGGTDKGMNPVELVLCALGGCQGIVAKAYAKHKGIDLKDFRVELEGDLDVRGFKGDPNVRPGFQEIRFKMYMKTDASPEKVKEFAQFIENTCPVGDSLTNGVSLKLSDVVVEKP</sequence>
<proteinExistence type="predicted"/>
<dbReference type="InterPro" id="IPR015946">
    <property type="entry name" value="KH_dom-like_a/b"/>
</dbReference>
<dbReference type="PANTHER" id="PTHR35368:SF1">
    <property type="entry name" value="HYDROPEROXIDE REDUCTASE"/>
    <property type="match status" value="1"/>
</dbReference>
<evidence type="ECO:0000313" key="1">
    <source>
        <dbReference type="EMBL" id="WAA13380.1"/>
    </source>
</evidence>
<accession>A0A9E8RY28</accession>
<protein>
    <submittedName>
        <fullName evidence="1">OsmC family protein</fullName>
    </submittedName>
</protein>